<protein>
    <recommendedName>
        <fullName evidence="4">Cytochrome b-c1 complex subunit 10</fullName>
    </recommendedName>
</protein>
<evidence type="ECO:0000313" key="3">
    <source>
        <dbReference type="Proteomes" id="UP000191518"/>
    </source>
</evidence>
<comment type="caution">
    <text evidence="2">The sequence shown here is derived from an EMBL/GenBank/DDBJ whole genome shotgun (WGS) entry which is preliminary data.</text>
</comment>
<dbReference type="EMBL" id="MDYP01000032">
    <property type="protein sequence ID" value="OQE04534.1"/>
    <property type="molecule type" value="Genomic_DNA"/>
</dbReference>
<keyword evidence="1" id="KW-1133">Transmembrane helix</keyword>
<dbReference type="Proteomes" id="UP000191518">
    <property type="component" value="Unassembled WGS sequence"/>
</dbReference>
<dbReference type="InterPro" id="IPR019182">
    <property type="entry name" value="Cytochrome_b-c1_su10_fun"/>
</dbReference>
<organism evidence="2 3">
    <name type="scientific">Penicillium vulpinum</name>
    <dbReference type="NCBI Taxonomy" id="29845"/>
    <lineage>
        <taxon>Eukaryota</taxon>
        <taxon>Fungi</taxon>
        <taxon>Dikarya</taxon>
        <taxon>Ascomycota</taxon>
        <taxon>Pezizomycotina</taxon>
        <taxon>Eurotiomycetes</taxon>
        <taxon>Eurotiomycetidae</taxon>
        <taxon>Eurotiales</taxon>
        <taxon>Aspergillaceae</taxon>
        <taxon>Penicillium</taxon>
    </lineage>
</organism>
<dbReference type="GO" id="GO:0006122">
    <property type="term" value="P:mitochondrial electron transport, ubiquinol to cytochrome c"/>
    <property type="evidence" value="ECO:0007669"/>
    <property type="project" value="InterPro"/>
</dbReference>
<gene>
    <name evidence="2" type="ORF">PENVUL_c032G05585</name>
</gene>
<dbReference type="AlphaFoldDB" id="A0A1V6RSR8"/>
<dbReference type="STRING" id="29845.A0A1V6RSR8"/>
<accession>A0A1V6RSR8</accession>
<dbReference type="GO" id="GO:0005739">
    <property type="term" value="C:mitochondrion"/>
    <property type="evidence" value="ECO:0007669"/>
    <property type="project" value="GOC"/>
</dbReference>
<keyword evidence="3" id="KW-1185">Reference proteome</keyword>
<reference evidence="3" key="1">
    <citation type="journal article" date="2017" name="Nat. Microbiol.">
        <title>Global analysis of biosynthetic gene clusters reveals vast potential of secondary metabolite production in Penicillium species.</title>
        <authorList>
            <person name="Nielsen J.C."/>
            <person name="Grijseels S."/>
            <person name="Prigent S."/>
            <person name="Ji B."/>
            <person name="Dainat J."/>
            <person name="Nielsen K.F."/>
            <person name="Frisvad J.C."/>
            <person name="Workman M."/>
            <person name="Nielsen J."/>
        </authorList>
    </citation>
    <scope>NUCLEOTIDE SEQUENCE [LARGE SCALE GENOMIC DNA]</scope>
    <source>
        <strain evidence="3">IBT 29486</strain>
    </source>
</reference>
<dbReference type="PANTHER" id="PTHR28254:SF1">
    <property type="entry name" value="CYTOCHROME B-C1 COMPLEX SUBUNIT 10, MITOCHONDRIAL"/>
    <property type="match status" value="1"/>
</dbReference>
<evidence type="ECO:0000256" key="1">
    <source>
        <dbReference type="SAM" id="Phobius"/>
    </source>
</evidence>
<keyword evidence="1" id="KW-0472">Membrane</keyword>
<evidence type="ECO:0008006" key="4">
    <source>
        <dbReference type="Google" id="ProtNLM"/>
    </source>
</evidence>
<keyword evidence="1" id="KW-0812">Transmembrane</keyword>
<dbReference type="PANTHER" id="PTHR28254">
    <property type="entry name" value="CYTOCHROME B-C1 COMPLEX SUBUNIT 10"/>
    <property type="match status" value="1"/>
</dbReference>
<name>A0A1V6RSR8_9EURO</name>
<sequence length="96" mass="10192">MSITTGFRAFASTARRAAAQASAYAPKYTIPRTAGGMTLGTAIQAGTLAASFGVAIGSGALFIFGEVPRVRNDILRKLPFLDTYYDRTIAPEDNPF</sequence>
<dbReference type="Pfam" id="PF09796">
    <property type="entry name" value="QCR10"/>
    <property type="match status" value="1"/>
</dbReference>
<evidence type="ECO:0000313" key="2">
    <source>
        <dbReference type="EMBL" id="OQE04534.1"/>
    </source>
</evidence>
<feature type="transmembrane region" description="Helical" evidence="1">
    <location>
        <begin position="43"/>
        <end position="67"/>
    </location>
</feature>
<proteinExistence type="predicted"/>